<feature type="non-terminal residue" evidence="2">
    <location>
        <position position="68"/>
    </location>
</feature>
<organism evidence="2">
    <name type="scientific">Lepeophtheirus salmonis</name>
    <name type="common">Salmon louse</name>
    <name type="synonym">Caligus salmonis</name>
    <dbReference type="NCBI Taxonomy" id="72036"/>
    <lineage>
        <taxon>Eukaryota</taxon>
        <taxon>Metazoa</taxon>
        <taxon>Ecdysozoa</taxon>
        <taxon>Arthropoda</taxon>
        <taxon>Crustacea</taxon>
        <taxon>Multicrustacea</taxon>
        <taxon>Hexanauplia</taxon>
        <taxon>Copepoda</taxon>
        <taxon>Siphonostomatoida</taxon>
        <taxon>Caligidae</taxon>
        <taxon>Lepeophtheirus</taxon>
    </lineage>
</organism>
<feature type="transmembrane region" description="Helical" evidence="1">
    <location>
        <begin position="32"/>
        <end position="51"/>
    </location>
</feature>
<name>A0A0K2UEL2_LEPSM</name>
<evidence type="ECO:0000313" key="2">
    <source>
        <dbReference type="EMBL" id="CDW36500.1"/>
    </source>
</evidence>
<sequence>MFKDSYHELQHQQITYILTILPYFFSYAQRCAIYQILLFPMFLSLNINLLLDHICYNINCDLYFNEYL</sequence>
<dbReference type="AlphaFoldDB" id="A0A0K2UEL2"/>
<proteinExistence type="predicted"/>
<dbReference type="EMBL" id="HACA01019139">
    <property type="protein sequence ID" value="CDW36500.1"/>
    <property type="molecule type" value="Transcribed_RNA"/>
</dbReference>
<reference evidence="2" key="1">
    <citation type="submission" date="2014-05" db="EMBL/GenBank/DDBJ databases">
        <authorList>
            <person name="Chronopoulou M."/>
        </authorList>
    </citation>
    <scope>NUCLEOTIDE SEQUENCE</scope>
    <source>
        <tissue evidence="2">Whole organism</tissue>
    </source>
</reference>
<keyword evidence="1" id="KW-0472">Membrane</keyword>
<keyword evidence="1" id="KW-0812">Transmembrane</keyword>
<evidence type="ECO:0000256" key="1">
    <source>
        <dbReference type="SAM" id="Phobius"/>
    </source>
</evidence>
<protein>
    <submittedName>
        <fullName evidence="2">Uncharacterized protein</fullName>
    </submittedName>
</protein>
<accession>A0A0K2UEL2</accession>
<keyword evidence="1" id="KW-1133">Transmembrane helix</keyword>